<keyword evidence="1" id="KW-0808">Transferase</keyword>
<gene>
    <name evidence="3" type="ORF">LACBIDRAFT_315698</name>
</gene>
<evidence type="ECO:0000313" key="3">
    <source>
        <dbReference type="EMBL" id="EDR11179.1"/>
    </source>
</evidence>
<reference evidence="3 4" key="1">
    <citation type="journal article" date="2008" name="Nature">
        <title>The genome of Laccaria bicolor provides insights into mycorrhizal symbiosis.</title>
        <authorList>
            <person name="Martin F."/>
            <person name="Aerts A."/>
            <person name="Ahren D."/>
            <person name="Brun A."/>
            <person name="Danchin E.G.J."/>
            <person name="Duchaussoy F."/>
            <person name="Gibon J."/>
            <person name="Kohler A."/>
            <person name="Lindquist E."/>
            <person name="Pereda V."/>
            <person name="Salamov A."/>
            <person name="Shapiro H.J."/>
            <person name="Wuyts J."/>
            <person name="Blaudez D."/>
            <person name="Buee M."/>
            <person name="Brokstein P."/>
            <person name="Canbaeck B."/>
            <person name="Cohen D."/>
            <person name="Courty P.E."/>
            <person name="Coutinho P.M."/>
            <person name="Delaruelle C."/>
            <person name="Detter J.C."/>
            <person name="Deveau A."/>
            <person name="DiFazio S."/>
            <person name="Duplessis S."/>
            <person name="Fraissinet-Tachet L."/>
            <person name="Lucic E."/>
            <person name="Frey-Klett P."/>
            <person name="Fourrey C."/>
            <person name="Feussner I."/>
            <person name="Gay G."/>
            <person name="Grimwood J."/>
            <person name="Hoegger P.J."/>
            <person name="Jain P."/>
            <person name="Kilaru S."/>
            <person name="Labbe J."/>
            <person name="Lin Y.C."/>
            <person name="Legue V."/>
            <person name="Le Tacon F."/>
            <person name="Marmeisse R."/>
            <person name="Melayah D."/>
            <person name="Montanini B."/>
            <person name="Muratet M."/>
            <person name="Nehls U."/>
            <person name="Niculita-Hirzel H."/>
            <person name="Oudot-Le Secq M.P."/>
            <person name="Peter M."/>
            <person name="Quesneville H."/>
            <person name="Rajashekar B."/>
            <person name="Reich M."/>
            <person name="Rouhier N."/>
            <person name="Schmutz J."/>
            <person name="Yin T."/>
            <person name="Chalot M."/>
            <person name="Henrissat B."/>
            <person name="Kuees U."/>
            <person name="Lucas S."/>
            <person name="Van de Peer Y."/>
            <person name="Podila G.K."/>
            <person name="Polle A."/>
            <person name="Pukkila P.J."/>
            <person name="Richardson P.M."/>
            <person name="Rouze P."/>
            <person name="Sanders I.R."/>
            <person name="Stajich J.E."/>
            <person name="Tunlid A."/>
            <person name="Tuskan G."/>
            <person name="Grigoriev I.V."/>
        </authorList>
    </citation>
    <scope>NUCLEOTIDE SEQUENCE [LARGE SCALE GENOMIC DNA]</scope>
    <source>
        <strain evidence="4">S238N-H82 / ATCC MYA-4686</strain>
    </source>
</reference>
<dbReference type="InterPro" id="IPR029063">
    <property type="entry name" value="SAM-dependent_MTases_sf"/>
</dbReference>
<dbReference type="SUPFAM" id="SSF53335">
    <property type="entry name" value="S-adenosyl-L-methionine-dependent methyltransferases"/>
    <property type="match status" value="1"/>
</dbReference>
<dbReference type="OrthoDB" id="3647at2759"/>
<accession>B0D2Z0</accession>
<dbReference type="AlphaFoldDB" id="B0D2Z0"/>
<keyword evidence="4" id="KW-1185">Reference proteome</keyword>
<dbReference type="CDD" id="cd02440">
    <property type="entry name" value="AdoMet_MTases"/>
    <property type="match status" value="1"/>
</dbReference>
<dbReference type="KEGG" id="lbc:LACBIDRAFT_315698"/>
<dbReference type="PANTHER" id="PTHR43861">
    <property type="entry name" value="TRANS-ACONITATE 2-METHYLTRANSFERASE-RELATED"/>
    <property type="match status" value="1"/>
</dbReference>
<dbReference type="STRING" id="486041.B0D2Z0"/>
<evidence type="ECO:0000256" key="1">
    <source>
        <dbReference type="ARBA" id="ARBA00022679"/>
    </source>
</evidence>
<feature type="compositionally biased region" description="Basic residues" evidence="2">
    <location>
        <begin position="72"/>
        <end position="81"/>
    </location>
</feature>
<feature type="compositionally biased region" description="Basic and acidic residues" evidence="2">
    <location>
        <begin position="18"/>
        <end position="35"/>
    </location>
</feature>
<dbReference type="HOGENOM" id="CLU_037990_1_1_1"/>
<dbReference type="PANTHER" id="PTHR43861:SF3">
    <property type="entry name" value="PUTATIVE (AFU_ORTHOLOGUE AFUA_2G14390)-RELATED"/>
    <property type="match status" value="1"/>
</dbReference>
<dbReference type="Gene3D" id="3.40.50.150">
    <property type="entry name" value="Vaccinia Virus protein VP39"/>
    <property type="match status" value="1"/>
</dbReference>
<proteinExistence type="predicted"/>
<feature type="region of interest" description="Disordered" evidence="2">
    <location>
        <begin position="1"/>
        <end position="119"/>
    </location>
</feature>
<name>B0D2Z0_LACBS</name>
<feature type="compositionally biased region" description="Basic and acidic residues" evidence="2">
    <location>
        <begin position="53"/>
        <end position="65"/>
    </location>
</feature>
<dbReference type="EMBL" id="DS547096">
    <property type="protein sequence ID" value="EDR11179.1"/>
    <property type="molecule type" value="Genomic_DNA"/>
</dbReference>
<dbReference type="Proteomes" id="UP000001194">
    <property type="component" value="Unassembled WGS sequence"/>
</dbReference>
<evidence type="ECO:0000256" key="2">
    <source>
        <dbReference type="SAM" id="MobiDB-lite"/>
    </source>
</evidence>
<dbReference type="Pfam" id="PF13489">
    <property type="entry name" value="Methyltransf_23"/>
    <property type="match status" value="1"/>
</dbReference>
<organism evidence="4">
    <name type="scientific">Laccaria bicolor (strain S238N-H82 / ATCC MYA-4686)</name>
    <name type="common">Bicoloured deceiver</name>
    <name type="synonym">Laccaria laccata var. bicolor</name>
    <dbReference type="NCBI Taxonomy" id="486041"/>
    <lineage>
        <taxon>Eukaryota</taxon>
        <taxon>Fungi</taxon>
        <taxon>Dikarya</taxon>
        <taxon>Basidiomycota</taxon>
        <taxon>Agaricomycotina</taxon>
        <taxon>Agaricomycetes</taxon>
        <taxon>Agaricomycetidae</taxon>
        <taxon>Agaricales</taxon>
        <taxon>Agaricineae</taxon>
        <taxon>Hydnangiaceae</taxon>
        <taxon>Laccaria</taxon>
    </lineage>
</organism>
<feature type="compositionally biased region" description="Basic and acidic residues" evidence="2">
    <location>
        <begin position="94"/>
        <end position="105"/>
    </location>
</feature>
<protein>
    <submittedName>
        <fullName evidence="3">Predicted protein</fullName>
    </submittedName>
</protein>
<dbReference type="GeneID" id="6073633"/>
<dbReference type="InParanoid" id="B0D2Z0"/>
<sequence length="330" mass="36556">MCKGKDHVHPTQPGQPAEPHHDHDHHDHHHGCEGHGHKHQHHSPKGQLQQAAEPHHDHDHHDHSHACGGGHGHGHHGHPGHGSHVDQPEQGQPPHHDHDHHDHSHACAGHGHGRPDRDTYAEANREHFDAHQEEFENHPHAVERGVRTALALRDAYAFDKDKTTVLDFACGTGLISQELAPYALAIKGVDISQGLVDRYNQKFAENNKHLSAVRVELRDDSKELEGNKFDVIFCASSYHHISSVEEITRVLVSYLNPGGALFVVDMKKTGESSIPKEYHHIVPHKHGFSEDEIRKLFEGAGLASFSYKEVASGEGDLDLFIAKGIKPASA</sequence>
<dbReference type="GO" id="GO:0016740">
    <property type="term" value="F:transferase activity"/>
    <property type="evidence" value="ECO:0007669"/>
    <property type="project" value="UniProtKB-KW"/>
</dbReference>
<dbReference type="RefSeq" id="XP_001878480.1">
    <property type="nucleotide sequence ID" value="XM_001878445.1"/>
</dbReference>
<evidence type="ECO:0000313" key="4">
    <source>
        <dbReference type="Proteomes" id="UP000001194"/>
    </source>
</evidence>